<accession>A0A2H3CUI3</accession>
<name>A0A2H3CUI3_ARMGA</name>
<evidence type="ECO:0000256" key="1">
    <source>
        <dbReference type="SAM" id="MobiDB-lite"/>
    </source>
</evidence>
<dbReference type="EMBL" id="KZ293693">
    <property type="protein sequence ID" value="PBK85104.1"/>
    <property type="molecule type" value="Genomic_DNA"/>
</dbReference>
<organism evidence="2 3">
    <name type="scientific">Armillaria gallica</name>
    <name type="common">Bulbous honey fungus</name>
    <name type="synonym">Armillaria bulbosa</name>
    <dbReference type="NCBI Taxonomy" id="47427"/>
    <lineage>
        <taxon>Eukaryota</taxon>
        <taxon>Fungi</taxon>
        <taxon>Dikarya</taxon>
        <taxon>Basidiomycota</taxon>
        <taxon>Agaricomycotina</taxon>
        <taxon>Agaricomycetes</taxon>
        <taxon>Agaricomycetidae</taxon>
        <taxon>Agaricales</taxon>
        <taxon>Marasmiineae</taxon>
        <taxon>Physalacriaceae</taxon>
        <taxon>Armillaria</taxon>
    </lineage>
</organism>
<dbReference type="AlphaFoldDB" id="A0A2H3CUI3"/>
<dbReference type="InParanoid" id="A0A2H3CUI3"/>
<feature type="region of interest" description="Disordered" evidence="1">
    <location>
        <begin position="107"/>
        <end position="130"/>
    </location>
</feature>
<keyword evidence="3" id="KW-1185">Reference proteome</keyword>
<proteinExistence type="predicted"/>
<protein>
    <recommendedName>
        <fullName evidence="4">Retrotransposon gag domain-containing protein</fullName>
    </recommendedName>
</protein>
<gene>
    <name evidence="2" type="ORF">ARMGADRAFT_1087772</name>
</gene>
<dbReference type="Proteomes" id="UP000217790">
    <property type="component" value="Unassembled WGS sequence"/>
</dbReference>
<evidence type="ECO:0008006" key="4">
    <source>
        <dbReference type="Google" id="ProtNLM"/>
    </source>
</evidence>
<sequence length="130" mass="15313">MGSANPGDTFLGVKAILINWPDPFEGKPDDLERFFGDCITYFKVDWDGQARYRYPDWMTFMKEVVTQFCDPAIEEVHKRKMYELKMMGKAATVYFQELEMEARLANRRNDDEPRLPWQRQHPKLGESLGN</sequence>
<reference evidence="3" key="1">
    <citation type="journal article" date="2017" name="Nat. Ecol. Evol.">
        <title>Genome expansion and lineage-specific genetic innovations in the forest pathogenic fungi Armillaria.</title>
        <authorList>
            <person name="Sipos G."/>
            <person name="Prasanna A.N."/>
            <person name="Walter M.C."/>
            <person name="O'Connor E."/>
            <person name="Balint B."/>
            <person name="Krizsan K."/>
            <person name="Kiss B."/>
            <person name="Hess J."/>
            <person name="Varga T."/>
            <person name="Slot J."/>
            <person name="Riley R."/>
            <person name="Boka B."/>
            <person name="Rigling D."/>
            <person name="Barry K."/>
            <person name="Lee J."/>
            <person name="Mihaltcheva S."/>
            <person name="LaButti K."/>
            <person name="Lipzen A."/>
            <person name="Waldron R."/>
            <person name="Moloney N.M."/>
            <person name="Sperisen C."/>
            <person name="Kredics L."/>
            <person name="Vagvoelgyi C."/>
            <person name="Patrignani A."/>
            <person name="Fitzpatrick D."/>
            <person name="Nagy I."/>
            <person name="Doyle S."/>
            <person name="Anderson J.B."/>
            <person name="Grigoriev I.V."/>
            <person name="Gueldener U."/>
            <person name="Muensterkoetter M."/>
            <person name="Nagy L.G."/>
        </authorList>
    </citation>
    <scope>NUCLEOTIDE SEQUENCE [LARGE SCALE GENOMIC DNA]</scope>
    <source>
        <strain evidence="3">Ar21-2</strain>
    </source>
</reference>
<evidence type="ECO:0000313" key="2">
    <source>
        <dbReference type="EMBL" id="PBK85104.1"/>
    </source>
</evidence>
<evidence type="ECO:0000313" key="3">
    <source>
        <dbReference type="Proteomes" id="UP000217790"/>
    </source>
</evidence>